<dbReference type="Proteomes" id="UP000824031">
    <property type="component" value="Unassembled WGS sequence"/>
</dbReference>
<feature type="domain" description="DUF4352" evidence="3">
    <location>
        <begin position="39"/>
        <end position="165"/>
    </location>
</feature>
<keyword evidence="1 2" id="KW-0732">Signal</keyword>
<dbReference type="InterPro" id="IPR029050">
    <property type="entry name" value="Immunoprotect_excell_Ig-like"/>
</dbReference>
<feature type="chain" id="PRO_5039323090" evidence="2">
    <location>
        <begin position="22"/>
        <end position="187"/>
    </location>
</feature>
<name>A0A9D2F4C1_9FIRM</name>
<evidence type="ECO:0000313" key="4">
    <source>
        <dbReference type="EMBL" id="HIZ48685.1"/>
    </source>
</evidence>
<evidence type="ECO:0000313" key="5">
    <source>
        <dbReference type="Proteomes" id="UP000824031"/>
    </source>
</evidence>
<organism evidence="4 5">
    <name type="scientific">Candidatus Gemmiger excrementavium</name>
    <dbReference type="NCBI Taxonomy" id="2838608"/>
    <lineage>
        <taxon>Bacteria</taxon>
        <taxon>Bacillati</taxon>
        <taxon>Bacillota</taxon>
        <taxon>Clostridia</taxon>
        <taxon>Eubacteriales</taxon>
        <taxon>Gemmiger</taxon>
    </lineage>
</organism>
<evidence type="ECO:0000256" key="1">
    <source>
        <dbReference type="ARBA" id="ARBA00022729"/>
    </source>
</evidence>
<dbReference type="Gene3D" id="2.60.40.1240">
    <property type="match status" value="1"/>
</dbReference>
<comment type="caution">
    <text evidence="4">The sequence shown here is derived from an EMBL/GenBank/DDBJ whole genome shotgun (WGS) entry which is preliminary data.</text>
</comment>
<gene>
    <name evidence="4" type="ORF">H9810_08210</name>
</gene>
<reference evidence="4" key="2">
    <citation type="submission" date="2021-04" db="EMBL/GenBank/DDBJ databases">
        <authorList>
            <person name="Gilroy R."/>
        </authorList>
    </citation>
    <scope>NUCLEOTIDE SEQUENCE</scope>
    <source>
        <strain evidence="4">3436</strain>
    </source>
</reference>
<evidence type="ECO:0000259" key="3">
    <source>
        <dbReference type="Pfam" id="PF11611"/>
    </source>
</evidence>
<feature type="signal peptide" evidence="2">
    <location>
        <begin position="1"/>
        <end position="21"/>
    </location>
</feature>
<reference evidence="4" key="1">
    <citation type="journal article" date="2021" name="PeerJ">
        <title>Extensive microbial diversity within the chicken gut microbiome revealed by metagenomics and culture.</title>
        <authorList>
            <person name="Gilroy R."/>
            <person name="Ravi A."/>
            <person name="Getino M."/>
            <person name="Pursley I."/>
            <person name="Horton D.L."/>
            <person name="Alikhan N.F."/>
            <person name="Baker D."/>
            <person name="Gharbi K."/>
            <person name="Hall N."/>
            <person name="Watson M."/>
            <person name="Adriaenssens E.M."/>
            <person name="Foster-Nyarko E."/>
            <person name="Jarju S."/>
            <person name="Secka A."/>
            <person name="Antonio M."/>
            <person name="Oren A."/>
            <person name="Chaudhuri R.R."/>
            <person name="La Ragione R."/>
            <person name="Hildebrand F."/>
            <person name="Pallen M.J."/>
        </authorList>
    </citation>
    <scope>NUCLEOTIDE SEQUENCE</scope>
    <source>
        <strain evidence="4">3436</strain>
    </source>
</reference>
<sequence>MKKHACAALALLTAAALTLTGCDALSSLTGSDGYEEGRMGDTMETYFFDYTVNSAYLCNEYAGTTPSGGNVFLVAEVTVKNTDARSIEMYDTDFQAQWGSEGEEDYRFPITTDMDTGEELAPLTEDQLPGTYPLAVDEEVTGLLVYEVPTGFQDFSISYMEYFDDDSTGDVYFVYFTPEDQTTPVSA</sequence>
<dbReference type="EMBL" id="DXBO01000122">
    <property type="protein sequence ID" value="HIZ48685.1"/>
    <property type="molecule type" value="Genomic_DNA"/>
</dbReference>
<dbReference type="Pfam" id="PF11611">
    <property type="entry name" value="DUF4352"/>
    <property type="match status" value="1"/>
</dbReference>
<accession>A0A9D2F4C1</accession>
<dbReference type="PROSITE" id="PS51257">
    <property type="entry name" value="PROKAR_LIPOPROTEIN"/>
    <property type="match status" value="1"/>
</dbReference>
<proteinExistence type="predicted"/>
<dbReference type="AlphaFoldDB" id="A0A9D2F4C1"/>
<dbReference type="InterPro" id="IPR029051">
    <property type="entry name" value="DUF4352"/>
</dbReference>
<protein>
    <submittedName>
        <fullName evidence="4">DUF4352 domain-containing protein</fullName>
    </submittedName>
</protein>
<evidence type="ECO:0000256" key="2">
    <source>
        <dbReference type="SAM" id="SignalP"/>
    </source>
</evidence>